<accession>A0AC59YQB4</accession>
<dbReference type="EMBL" id="OX596086">
    <property type="protein sequence ID" value="CAM9892497.1"/>
    <property type="molecule type" value="Genomic_DNA"/>
</dbReference>
<gene>
    <name evidence="1" type="ORF">MRATA1EN22A_LOCUS8957</name>
</gene>
<dbReference type="Proteomes" id="UP001162501">
    <property type="component" value="Chromosome 2"/>
</dbReference>
<feature type="non-terminal residue" evidence="1">
    <location>
        <position position="54"/>
    </location>
</feature>
<protein>
    <submittedName>
        <fullName evidence="1">Uncharacterized protein</fullName>
    </submittedName>
</protein>
<organism evidence="1 2">
    <name type="scientific">Rangifer tarandus platyrhynchus</name>
    <name type="common">Svalbard reindeer</name>
    <dbReference type="NCBI Taxonomy" id="3082113"/>
    <lineage>
        <taxon>Eukaryota</taxon>
        <taxon>Metazoa</taxon>
        <taxon>Chordata</taxon>
        <taxon>Craniata</taxon>
        <taxon>Vertebrata</taxon>
        <taxon>Euteleostomi</taxon>
        <taxon>Mammalia</taxon>
        <taxon>Eutheria</taxon>
        <taxon>Laurasiatheria</taxon>
        <taxon>Artiodactyla</taxon>
        <taxon>Ruminantia</taxon>
        <taxon>Pecora</taxon>
        <taxon>Cervidae</taxon>
        <taxon>Odocoileinae</taxon>
        <taxon>Rangifer</taxon>
    </lineage>
</organism>
<feature type="non-terminal residue" evidence="1">
    <location>
        <position position="1"/>
    </location>
</feature>
<proteinExistence type="predicted"/>
<reference evidence="1" key="2">
    <citation type="submission" date="2025-03" db="EMBL/GenBank/DDBJ databases">
        <authorList>
            <consortium name="ELIXIR-Norway"/>
            <consortium name="Elixir Norway"/>
        </authorList>
    </citation>
    <scope>NUCLEOTIDE SEQUENCE</scope>
</reference>
<reference evidence="1" key="1">
    <citation type="submission" date="2023-05" db="EMBL/GenBank/DDBJ databases">
        <authorList>
            <consortium name="ELIXIR-Norway"/>
        </authorList>
    </citation>
    <scope>NUCLEOTIDE SEQUENCE</scope>
</reference>
<evidence type="ECO:0000313" key="2">
    <source>
        <dbReference type="Proteomes" id="UP001162501"/>
    </source>
</evidence>
<sequence length="54" mass="5869">IKPTSLASPVLAVGSLSLLQGIFPTQGSNPGLPHCRQIFYRLSHQGSPRILEWV</sequence>
<name>A0AC59YQB4_RANTA</name>
<evidence type="ECO:0000313" key="1">
    <source>
        <dbReference type="EMBL" id="CAM9892497.1"/>
    </source>
</evidence>